<dbReference type="RefSeq" id="WP_084232103.1">
    <property type="nucleotide sequence ID" value="NZ_CP166874.1"/>
</dbReference>
<dbReference type="Gene3D" id="3.30.70.100">
    <property type="match status" value="1"/>
</dbReference>
<keyword evidence="3" id="KW-1185">Reference proteome</keyword>
<proteinExistence type="predicted"/>
<evidence type="ECO:0000313" key="2">
    <source>
        <dbReference type="EMBL" id="PAF55151.1"/>
    </source>
</evidence>
<dbReference type="EMBL" id="NQMN01000001">
    <property type="protein sequence ID" value="PAF55151.1"/>
    <property type="molecule type" value="Genomic_DNA"/>
</dbReference>
<feature type="domain" description="HMA" evidence="1">
    <location>
        <begin position="6"/>
        <end position="66"/>
    </location>
</feature>
<dbReference type="Pfam" id="PF00403">
    <property type="entry name" value="HMA"/>
    <property type="match status" value="1"/>
</dbReference>
<dbReference type="InterPro" id="IPR036163">
    <property type="entry name" value="HMA_dom_sf"/>
</dbReference>
<protein>
    <submittedName>
        <fullName evidence="2">Copper chaperone</fullName>
    </submittedName>
</protein>
<reference evidence="2" key="1">
    <citation type="submission" date="2017-08" db="EMBL/GenBank/DDBJ databases">
        <authorList>
            <person name="Alvarez-Ponce D."/>
            <person name="Weitzman C.L."/>
            <person name="Tillett R.L."/>
            <person name="Sandmeier F.C."/>
            <person name="Tracy C.R."/>
        </authorList>
    </citation>
    <scope>NUCLEOTIDE SEQUENCE [LARGE SCALE GENOMIC DNA]</scope>
    <source>
        <strain evidence="2">PS6</strain>
    </source>
</reference>
<evidence type="ECO:0000259" key="1">
    <source>
        <dbReference type="Pfam" id="PF00403"/>
    </source>
</evidence>
<dbReference type="Proteomes" id="UP000217033">
    <property type="component" value="Unassembled WGS sequence"/>
</dbReference>
<evidence type="ECO:0000313" key="3">
    <source>
        <dbReference type="Proteomes" id="UP000217033"/>
    </source>
</evidence>
<comment type="caution">
    <text evidence="2">The sequence shown here is derived from an EMBL/GenBank/DDBJ whole genome shotgun (WGS) entry which is preliminary data.</text>
</comment>
<dbReference type="SUPFAM" id="SSF55008">
    <property type="entry name" value="HMA, heavy metal-associated domain"/>
    <property type="match status" value="1"/>
</dbReference>
<dbReference type="InterPro" id="IPR006121">
    <property type="entry name" value="HMA_dom"/>
</dbReference>
<organism evidence="2 3">
    <name type="scientific">Mycoplasmopsis agassizii</name>
    <dbReference type="NCBI Taxonomy" id="33922"/>
    <lineage>
        <taxon>Bacteria</taxon>
        <taxon>Bacillati</taxon>
        <taxon>Mycoplasmatota</taxon>
        <taxon>Mycoplasmoidales</taxon>
        <taxon>Metamycoplasmataceae</taxon>
        <taxon>Mycoplasmopsis</taxon>
    </lineage>
</organism>
<sequence>MQLLKLTIEELHCSSCVATIDQLFKDLENQKVLKVTSIIANKSVKINFDETKISKAEILDMLDQAGLEYNEL</sequence>
<accession>A0ABX4H5I1</accession>
<gene>
    <name evidence="2" type="ORF">CJF60_00495</name>
</gene>
<name>A0ABX4H5I1_9BACT</name>